<proteinExistence type="predicted"/>
<evidence type="ECO:0000313" key="1">
    <source>
        <dbReference type="EMBL" id="VDP47917.1"/>
    </source>
</evidence>
<accession>A0A3P8D8U1</accession>
<sequence>MASILKDFEARQLEVDEDEQLEVLEEEEEDWDSQDELMDVERQASSGHMITFSGGTLVSEEMHTFHDLPPSTVERRVLTVNEEGRIIAEKRCVCLTRKLIPTNILQHSFLYFRVVASPLIALHTLGVMVCNLQNSRVWFNRSRQSTDVYCSDVMSHVWVGY</sequence>
<protein>
    <submittedName>
        <fullName evidence="3">Spt5-NGN domain-containing protein</fullName>
    </submittedName>
</protein>
<name>A0A183GQC6_HELPZ</name>
<dbReference type="Proteomes" id="UP000050761">
    <property type="component" value="Unassembled WGS sequence"/>
</dbReference>
<reference evidence="3" key="2">
    <citation type="submission" date="2019-09" db="UniProtKB">
        <authorList>
            <consortium name="WormBaseParasite"/>
        </authorList>
    </citation>
    <scope>IDENTIFICATION</scope>
</reference>
<keyword evidence="2" id="KW-1185">Reference proteome</keyword>
<dbReference type="EMBL" id="UZAH01037034">
    <property type="protein sequence ID" value="VDP47917.1"/>
    <property type="molecule type" value="Genomic_DNA"/>
</dbReference>
<reference evidence="1 2" key="1">
    <citation type="submission" date="2018-11" db="EMBL/GenBank/DDBJ databases">
        <authorList>
            <consortium name="Pathogen Informatics"/>
        </authorList>
    </citation>
    <scope>NUCLEOTIDE SEQUENCE [LARGE SCALE GENOMIC DNA]</scope>
</reference>
<gene>
    <name evidence="1" type="ORF">HPBE_LOCUS24895</name>
</gene>
<dbReference type="AlphaFoldDB" id="A0A183GQC6"/>
<evidence type="ECO:0000313" key="3">
    <source>
        <dbReference type="WBParaSite" id="HPBE_0002489601-mRNA-1"/>
    </source>
</evidence>
<evidence type="ECO:0000313" key="2">
    <source>
        <dbReference type="Proteomes" id="UP000050761"/>
    </source>
</evidence>
<accession>A0A183GQC6</accession>
<organism evidence="2 3">
    <name type="scientific">Heligmosomoides polygyrus</name>
    <name type="common">Parasitic roundworm</name>
    <dbReference type="NCBI Taxonomy" id="6339"/>
    <lineage>
        <taxon>Eukaryota</taxon>
        <taxon>Metazoa</taxon>
        <taxon>Ecdysozoa</taxon>
        <taxon>Nematoda</taxon>
        <taxon>Chromadorea</taxon>
        <taxon>Rhabditida</taxon>
        <taxon>Rhabditina</taxon>
        <taxon>Rhabditomorpha</taxon>
        <taxon>Strongyloidea</taxon>
        <taxon>Heligmosomidae</taxon>
        <taxon>Heligmosomoides</taxon>
    </lineage>
</organism>
<dbReference type="WBParaSite" id="HPBE_0002489601-mRNA-1">
    <property type="protein sequence ID" value="HPBE_0002489601-mRNA-1"/>
    <property type="gene ID" value="HPBE_0002489601"/>
</dbReference>